<protein>
    <submittedName>
        <fullName evidence="1">Uncharacterized protein</fullName>
    </submittedName>
</protein>
<dbReference type="OrthoDB" id="3882213at2"/>
<dbReference type="Proteomes" id="UP000256709">
    <property type="component" value="Unassembled WGS sequence"/>
</dbReference>
<comment type="caution">
    <text evidence="1">The sequence shown here is derived from an EMBL/GenBank/DDBJ whole genome shotgun (WGS) entry which is preliminary data.</text>
</comment>
<name>A0A3E0VSR0_9MICO</name>
<evidence type="ECO:0000313" key="2">
    <source>
        <dbReference type="Proteomes" id="UP000256709"/>
    </source>
</evidence>
<evidence type="ECO:0000313" key="1">
    <source>
        <dbReference type="EMBL" id="RFA12640.1"/>
    </source>
</evidence>
<organism evidence="1 2">
    <name type="scientific">Subtercola boreus</name>
    <dbReference type="NCBI Taxonomy" id="120213"/>
    <lineage>
        <taxon>Bacteria</taxon>
        <taxon>Bacillati</taxon>
        <taxon>Actinomycetota</taxon>
        <taxon>Actinomycetes</taxon>
        <taxon>Micrococcales</taxon>
        <taxon>Microbacteriaceae</taxon>
        <taxon>Subtercola</taxon>
    </lineage>
</organism>
<sequence length="218" mass="23838">MSDQNIETDLTPEDAEKAVEALEKAVIDGEDVTVTQLTEARERLSWAKLRRQGAERKAETQKARDAELLRGKTKREVADLFNSGGFFDPVDAYDEAVAALERLGQVIESNKALLNVASTEFSRGGVPARSNWGEGTEPEHFDRANFAVMAQGNETMSITVDGVQYGQEHEGLWVRAAVQAVAQSRGGLPLPYGSNLQEIVRGDLPATLRVALSERVAR</sequence>
<dbReference type="RefSeq" id="WP_116283087.1">
    <property type="nucleotide sequence ID" value="NZ_NBXA01000021.1"/>
</dbReference>
<gene>
    <name evidence="1" type="ORF">B7R21_09850</name>
</gene>
<proteinExistence type="predicted"/>
<reference evidence="1 2" key="1">
    <citation type="submission" date="2017-04" db="EMBL/GenBank/DDBJ databases">
        <title>Comparative genome analysis of Subtercola boreus.</title>
        <authorList>
            <person name="Cho Y.-J."/>
            <person name="Cho A."/>
            <person name="Kim O.-S."/>
            <person name="Lee J.-I."/>
        </authorList>
    </citation>
    <scope>NUCLEOTIDE SEQUENCE [LARGE SCALE GENOMIC DNA]</scope>
    <source>
        <strain evidence="1 2">P27444</strain>
    </source>
</reference>
<accession>A0A3E0VSR0</accession>
<dbReference type="AlphaFoldDB" id="A0A3E0VSR0"/>
<dbReference type="EMBL" id="NBXA01000021">
    <property type="protein sequence ID" value="RFA12640.1"/>
    <property type="molecule type" value="Genomic_DNA"/>
</dbReference>